<feature type="compositionally biased region" description="Low complexity" evidence="6">
    <location>
        <begin position="77"/>
        <end position="89"/>
    </location>
</feature>
<proteinExistence type="predicted"/>
<evidence type="ECO:0000313" key="8">
    <source>
        <dbReference type="EMBL" id="EFJ07784.1"/>
    </source>
</evidence>
<keyword evidence="5" id="KW-0539">Nucleus</keyword>
<feature type="domain" description="AP2/ERF" evidence="7">
    <location>
        <begin position="349"/>
        <end position="406"/>
    </location>
</feature>
<dbReference type="HOGENOM" id="CLU_566724_0_0_1"/>
<dbReference type="EMBL" id="GL377680">
    <property type="protein sequence ID" value="EFJ07784.1"/>
    <property type="molecule type" value="Genomic_DNA"/>
</dbReference>
<dbReference type="AlphaFoldDB" id="D8T6E1"/>
<dbReference type="InterPro" id="IPR001471">
    <property type="entry name" value="AP2/ERF_dom"/>
</dbReference>
<feature type="region of interest" description="Disordered" evidence="6">
    <location>
        <begin position="51"/>
        <end position="230"/>
    </location>
</feature>
<evidence type="ECO:0000256" key="6">
    <source>
        <dbReference type="SAM" id="MobiDB-lite"/>
    </source>
</evidence>
<keyword evidence="3" id="KW-0238">DNA-binding</keyword>
<dbReference type="Gramene" id="EFJ07784">
    <property type="protein sequence ID" value="EFJ07784"/>
    <property type="gene ID" value="SELMODRAFT_429504"/>
</dbReference>
<dbReference type="KEGG" id="smo:SELMODRAFT_429504"/>
<dbReference type="PANTHER" id="PTHR32467:SF118">
    <property type="entry name" value="ETHYLENE-RESPONSIVE TRANSCRIPTION FACTOR RAP2-7"/>
    <property type="match status" value="1"/>
</dbReference>
<dbReference type="PANTHER" id="PTHR32467">
    <property type="entry name" value="AP2-LIKE ETHYLENE-RESPONSIVE TRANSCRIPTION FACTOR"/>
    <property type="match status" value="1"/>
</dbReference>
<sequence>MPRSNPVRSSRAARPPQPSCRRPPVRMHRAESSSNELLAVEVLARGFQLAPGDFTAPDQDPNIKDTRRGRSARKGRSPSSSPLSPPDLAAIDDHDLAAPSLDDGADLAATLTMSPVASAASRAPRTKRRRLAMDSQSSGFSDIPSSSATVFKNQDESSSASSDGVPGVDDHPMTEEKPTSIATRAAALKTKRPPSGCSSSKVKRSNCVKKKKTTVSKQEETSRKRKPPTCARRYAKKTSRYVGVSYYKRIKRWETHIWGTRKSKQIYVGSCSNEEAGARIYDRAYIKFRGKSCPNFPYSDYWINLPDKDFINMLRNMSRGESLVWFAPELLESGAGSPFTREARPRASKYRGVYLLKGRKVPWTASITLDSRAIRLGSYETQEEAARNYDRAAIRFFGKAKALNFAYEDYTHEMPQWVTLSKEEFIYYIRNSAQSSKKRKFKVHTAQRAVYDRKAKQKGIDVCEVNEALPHYLDEKGIGVVNEDTI</sequence>
<dbReference type="GO" id="GO:0003700">
    <property type="term" value="F:DNA-binding transcription factor activity"/>
    <property type="evidence" value="ECO:0007669"/>
    <property type="project" value="InterPro"/>
</dbReference>
<name>D8T6E1_SELML</name>
<dbReference type="SMART" id="SM00380">
    <property type="entry name" value="AP2"/>
    <property type="match status" value="2"/>
</dbReference>
<dbReference type="GO" id="GO:0003677">
    <property type="term" value="F:DNA binding"/>
    <property type="evidence" value="ECO:0007669"/>
    <property type="project" value="UniProtKB-KW"/>
</dbReference>
<evidence type="ECO:0000256" key="2">
    <source>
        <dbReference type="ARBA" id="ARBA00023015"/>
    </source>
</evidence>
<feature type="compositionally biased region" description="Basic and acidic residues" evidence="6">
    <location>
        <begin position="168"/>
        <end position="178"/>
    </location>
</feature>
<feature type="domain" description="AP2/ERF" evidence="7">
    <location>
        <begin position="240"/>
        <end position="306"/>
    </location>
</feature>
<dbReference type="PROSITE" id="PS51032">
    <property type="entry name" value="AP2_ERF"/>
    <property type="match status" value="2"/>
</dbReference>
<evidence type="ECO:0000259" key="7">
    <source>
        <dbReference type="PROSITE" id="PS51032"/>
    </source>
</evidence>
<protein>
    <recommendedName>
        <fullName evidence="7">AP2/ERF domain-containing protein</fullName>
    </recommendedName>
</protein>
<dbReference type="InParanoid" id="D8T6E1"/>
<gene>
    <name evidence="8" type="ORF">SELMODRAFT_429504</name>
</gene>
<feature type="compositionally biased region" description="Polar residues" evidence="6">
    <location>
        <begin position="134"/>
        <end position="162"/>
    </location>
</feature>
<evidence type="ECO:0000256" key="1">
    <source>
        <dbReference type="ARBA" id="ARBA00004123"/>
    </source>
</evidence>
<evidence type="ECO:0000256" key="5">
    <source>
        <dbReference type="ARBA" id="ARBA00023242"/>
    </source>
</evidence>
<keyword evidence="4" id="KW-0804">Transcription</keyword>
<evidence type="ECO:0000313" key="9">
    <source>
        <dbReference type="Proteomes" id="UP000001514"/>
    </source>
</evidence>
<accession>D8T6E1</accession>
<feature type="compositionally biased region" description="Basic residues" evidence="6">
    <location>
        <begin position="201"/>
        <end position="214"/>
    </location>
</feature>
<dbReference type="InterPro" id="IPR036955">
    <property type="entry name" value="AP2/ERF_dom_sf"/>
</dbReference>
<organism evidence="9">
    <name type="scientific">Selaginella moellendorffii</name>
    <name type="common">Spikemoss</name>
    <dbReference type="NCBI Taxonomy" id="88036"/>
    <lineage>
        <taxon>Eukaryota</taxon>
        <taxon>Viridiplantae</taxon>
        <taxon>Streptophyta</taxon>
        <taxon>Embryophyta</taxon>
        <taxon>Tracheophyta</taxon>
        <taxon>Lycopodiopsida</taxon>
        <taxon>Selaginellales</taxon>
        <taxon>Selaginellaceae</taxon>
        <taxon>Selaginella</taxon>
    </lineage>
</organism>
<dbReference type="Proteomes" id="UP000001514">
    <property type="component" value="Unassembled WGS sequence"/>
</dbReference>
<dbReference type="GO" id="GO:0005634">
    <property type="term" value="C:nucleus"/>
    <property type="evidence" value="ECO:0007669"/>
    <property type="project" value="UniProtKB-SubCell"/>
</dbReference>
<feature type="region of interest" description="Disordered" evidence="6">
    <location>
        <begin position="1"/>
        <end position="34"/>
    </location>
</feature>
<evidence type="ECO:0000256" key="3">
    <source>
        <dbReference type="ARBA" id="ARBA00023125"/>
    </source>
</evidence>
<dbReference type="InterPro" id="IPR016177">
    <property type="entry name" value="DNA-bd_dom_sf"/>
</dbReference>
<dbReference type="Gene3D" id="3.30.730.10">
    <property type="entry name" value="AP2/ERF domain"/>
    <property type="match status" value="2"/>
</dbReference>
<keyword evidence="2" id="KW-0805">Transcription regulation</keyword>
<reference evidence="8 9" key="1">
    <citation type="journal article" date="2011" name="Science">
        <title>The Selaginella genome identifies genetic changes associated with the evolution of vascular plants.</title>
        <authorList>
            <person name="Banks J.A."/>
            <person name="Nishiyama T."/>
            <person name="Hasebe M."/>
            <person name="Bowman J.L."/>
            <person name="Gribskov M."/>
            <person name="dePamphilis C."/>
            <person name="Albert V.A."/>
            <person name="Aono N."/>
            <person name="Aoyama T."/>
            <person name="Ambrose B.A."/>
            <person name="Ashton N.W."/>
            <person name="Axtell M.J."/>
            <person name="Barker E."/>
            <person name="Barker M.S."/>
            <person name="Bennetzen J.L."/>
            <person name="Bonawitz N.D."/>
            <person name="Chapple C."/>
            <person name="Cheng C."/>
            <person name="Correa L.G."/>
            <person name="Dacre M."/>
            <person name="DeBarry J."/>
            <person name="Dreyer I."/>
            <person name="Elias M."/>
            <person name="Engstrom E.M."/>
            <person name="Estelle M."/>
            <person name="Feng L."/>
            <person name="Finet C."/>
            <person name="Floyd S.K."/>
            <person name="Frommer W.B."/>
            <person name="Fujita T."/>
            <person name="Gramzow L."/>
            <person name="Gutensohn M."/>
            <person name="Harholt J."/>
            <person name="Hattori M."/>
            <person name="Heyl A."/>
            <person name="Hirai T."/>
            <person name="Hiwatashi Y."/>
            <person name="Ishikawa M."/>
            <person name="Iwata M."/>
            <person name="Karol K.G."/>
            <person name="Koehler B."/>
            <person name="Kolukisaoglu U."/>
            <person name="Kubo M."/>
            <person name="Kurata T."/>
            <person name="Lalonde S."/>
            <person name="Li K."/>
            <person name="Li Y."/>
            <person name="Litt A."/>
            <person name="Lyons E."/>
            <person name="Manning G."/>
            <person name="Maruyama T."/>
            <person name="Michael T.P."/>
            <person name="Mikami K."/>
            <person name="Miyazaki S."/>
            <person name="Morinaga S."/>
            <person name="Murata T."/>
            <person name="Mueller-Roeber B."/>
            <person name="Nelson D.R."/>
            <person name="Obara M."/>
            <person name="Oguri Y."/>
            <person name="Olmstead R.G."/>
            <person name="Onodera N."/>
            <person name="Petersen B.L."/>
            <person name="Pils B."/>
            <person name="Prigge M."/>
            <person name="Rensing S.A."/>
            <person name="Riano-Pachon D.M."/>
            <person name="Roberts A.W."/>
            <person name="Sato Y."/>
            <person name="Scheller H.V."/>
            <person name="Schulz B."/>
            <person name="Schulz C."/>
            <person name="Shakirov E.V."/>
            <person name="Shibagaki N."/>
            <person name="Shinohara N."/>
            <person name="Shippen D.E."/>
            <person name="Soerensen I."/>
            <person name="Sotooka R."/>
            <person name="Sugimoto N."/>
            <person name="Sugita M."/>
            <person name="Sumikawa N."/>
            <person name="Tanurdzic M."/>
            <person name="Theissen G."/>
            <person name="Ulvskov P."/>
            <person name="Wakazuki S."/>
            <person name="Weng J.K."/>
            <person name="Willats W.W."/>
            <person name="Wipf D."/>
            <person name="Wolf P.G."/>
            <person name="Yang L."/>
            <person name="Zimmer A.D."/>
            <person name="Zhu Q."/>
            <person name="Mitros T."/>
            <person name="Hellsten U."/>
            <person name="Loque D."/>
            <person name="Otillar R."/>
            <person name="Salamov A."/>
            <person name="Schmutz J."/>
            <person name="Shapiro H."/>
            <person name="Lindquist E."/>
            <person name="Lucas S."/>
            <person name="Rokhsar D."/>
            <person name="Grigoriev I.V."/>
        </authorList>
    </citation>
    <scope>NUCLEOTIDE SEQUENCE [LARGE SCALE GENOMIC DNA]</scope>
</reference>
<dbReference type="SUPFAM" id="SSF54171">
    <property type="entry name" value="DNA-binding domain"/>
    <property type="match status" value="2"/>
</dbReference>
<feature type="compositionally biased region" description="Low complexity" evidence="6">
    <location>
        <begin position="114"/>
        <end position="123"/>
    </location>
</feature>
<keyword evidence="9" id="KW-1185">Reference proteome</keyword>
<evidence type="ECO:0000256" key="4">
    <source>
        <dbReference type="ARBA" id="ARBA00023163"/>
    </source>
</evidence>
<comment type="subcellular location">
    <subcellularLocation>
        <location evidence="1">Nucleus</location>
    </subcellularLocation>
</comment>